<sequence>MTNIGDPNYEAELKSALQVADALREATQPGCPRYFNNTPAPTTTHDPATNSTVTVTGDRYGITGGVVHGGLRFNY</sequence>
<dbReference type="AlphaFoldDB" id="Q58IR2"/>
<evidence type="ECO:0000313" key="1">
    <source>
        <dbReference type="EMBL" id="AAX51321.1"/>
    </source>
</evidence>
<reference evidence="1" key="1">
    <citation type="journal article" date="2008" name="Appl. Environ. Microbiol.">
        <title>Characterization of replication and conjugation of Streptomyces circular plasmids pFP1 and pFP11 and their ability to propagate in linear mode with artificially attached telomeres.</title>
        <authorList>
            <person name="Zhang R."/>
            <person name="Zeng A."/>
            <person name="Fang P."/>
            <person name="Qin Z."/>
        </authorList>
    </citation>
    <scope>NUCLEOTIDE SEQUENCE</scope>
    <source>
        <strain evidence="1">F11</strain>
        <plasmid evidence="1">pFP11</plasmid>
    </source>
</reference>
<gene>
    <name evidence="1" type="ORF">pFP11.17c</name>
</gene>
<dbReference type="EMBL" id="AY943952">
    <property type="protein sequence ID" value="AAX51321.1"/>
    <property type="molecule type" value="Genomic_DNA"/>
</dbReference>
<protein>
    <submittedName>
        <fullName evidence="1">Uncharacterized protein</fullName>
    </submittedName>
</protein>
<accession>Q58IR2</accession>
<organism evidence="1">
    <name type="scientific">Streptomyces sp. F11</name>
    <dbReference type="NCBI Taxonomy" id="319318"/>
    <lineage>
        <taxon>Bacteria</taxon>
        <taxon>Bacillati</taxon>
        <taxon>Actinomycetota</taxon>
        <taxon>Actinomycetes</taxon>
        <taxon>Kitasatosporales</taxon>
        <taxon>Streptomycetaceae</taxon>
        <taxon>Streptomyces</taxon>
    </lineage>
</organism>
<name>Q58IR2_9ACTN</name>
<geneLocation type="plasmid" evidence="1">
    <name>pFP11</name>
</geneLocation>
<proteinExistence type="predicted"/>
<dbReference type="RefSeq" id="WP_011265216.1">
    <property type="nucleotide sequence ID" value="NC_006911.1"/>
</dbReference>
<keyword evidence="1" id="KW-0614">Plasmid</keyword>